<dbReference type="AlphaFoldDB" id="A0A0C2IUM0"/>
<dbReference type="InterPro" id="IPR016181">
    <property type="entry name" value="Acyl_CoA_acyltransferase"/>
</dbReference>
<name>A0A0C2IUM0_9PEZI</name>
<dbReference type="SUPFAM" id="SSF55729">
    <property type="entry name" value="Acyl-CoA N-acyltransferases (Nat)"/>
    <property type="match status" value="1"/>
</dbReference>
<evidence type="ECO:0000259" key="1">
    <source>
        <dbReference type="PROSITE" id="PS51186"/>
    </source>
</evidence>
<dbReference type="InterPro" id="IPR052523">
    <property type="entry name" value="Trichothecene_AcTrans"/>
</dbReference>
<dbReference type="GO" id="GO:0016747">
    <property type="term" value="F:acyltransferase activity, transferring groups other than amino-acyl groups"/>
    <property type="evidence" value="ECO:0007669"/>
    <property type="project" value="InterPro"/>
</dbReference>
<accession>A0A0C2IUM0</accession>
<dbReference type="PANTHER" id="PTHR42791:SF2">
    <property type="entry name" value="N-ACETYLTRANSFERASE DOMAIN-CONTAINING PROTEIN"/>
    <property type="match status" value="1"/>
</dbReference>
<reference evidence="2 3" key="1">
    <citation type="journal article" date="2014" name="BMC Genomics">
        <title>Comparative genomics of the major fungal agents of human and animal Sporotrichosis: Sporothrix schenckii and Sporothrix brasiliensis.</title>
        <authorList>
            <person name="Teixeira M.M."/>
            <person name="de Almeida L.G."/>
            <person name="Kubitschek-Barreira P."/>
            <person name="Alves F.L."/>
            <person name="Kioshima E.S."/>
            <person name="Abadio A.K."/>
            <person name="Fernandes L."/>
            <person name="Derengowski L.S."/>
            <person name="Ferreira K.S."/>
            <person name="Souza R.C."/>
            <person name="Ruiz J.C."/>
            <person name="de Andrade N.C."/>
            <person name="Paes H.C."/>
            <person name="Nicola A.M."/>
            <person name="Albuquerque P."/>
            <person name="Gerber A.L."/>
            <person name="Martins V.P."/>
            <person name="Peconick L.D."/>
            <person name="Neto A.V."/>
            <person name="Chaucanez C.B."/>
            <person name="Silva P.A."/>
            <person name="Cunha O.L."/>
            <person name="de Oliveira F.F."/>
            <person name="dos Santos T.C."/>
            <person name="Barros A.L."/>
            <person name="Soares M.A."/>
            <person name="de Oliveira L.M."/>
            <person name="Marini M.M."/>
            <person name="Villalobos-Duno H."/>
            <person name="Cunha M.M."/>
            <person name="de Hoog S."/>
            <person name="da Silveira J.F."/>
            <person name="Henrissat B."/>
            <person name="Nino-Vega G.A."/>
            <person name="Cisalpino P.S."/>
            <person name="Mora-Montes H.M."/>
            <person name="Almeida S.R."/>
            <person name="Stajich J.E."/>
            <person name="Lopes-Bezerra L.M."/>
            <person name="Vasconcelos A.T."/>
            <person name="Felipe M.S."/>
        </authorList>
    </citation>
    <scope>NUCLEOTIDE SEQUENCE [LARGE SCALE GENOMIC DNA]</scope>
    <source>
        <strain evidence="2 3">5110</strain>
    </source>
</reference>
<dbReference type="CDD" id="cd04301">
    <property type="entry name" value="NAT_SF"/>
    <property type="match status" value="1"/>
</dbReference>
<sequence length="232" mass="25917">MPPHLTHAALALEPATIDDLETLTRIMYEATESTAPVLSVIHPRGATEAIIASDVAAYKRAFYRPEVFYRKIVAKRVHGDDEIVAIVRWYLWPEGRNDAAWTQPYKFTADAALPPDDINLAAADAYYSRVDAMKKRNVQNTPHLYISLLATRPGHQGHGYGKRLVEEAVAMAKRHGLDNVFLLSVSGSRSFYERCGFKVIDTLSLNLAALSGAQDDKADKWVDTYMMHARLS</sequence>
<dbReference type="PROSITE" id="PS51186">
    <property type="entry name" value="GNAT"/>
    <property type="match status" value="1"/>
</dbReference>
<keyword evidence="3" id="KW-1185">Reference proteome</keyword>
<dbReference type="OrthoDB" id="512662at2759"/>
<organism evidence="2 3">
    <name type="scientific">Sporothrix brasiliensis 5110</name>
    <dbReference type="NCBI Taxonomy" id="1398154"/>
    <lineage>
        <taxon>Eukaryota</taxon>
        <taxon>Fungi</taxon>
        <taxon>Dikarya</taxon>
        <taxon>Ascomycota</taxon>
        <taxon>Pezizomycotina</taxon>
        <taxon>Sordariomycetes</taxon>
        <taxon>Sordariomycetidae</taxon>
        <taxon>Ophiostomatales</taxon>
        <taxon>Ophiostomataceae</taxon>
        <taxon>Sporothrix</taxon>
    </lineage>
</organism>
<protein>
    <recommendedName>
        <fullName evidence="1">N-acetyltransferase domain-containing protein</fullName>
    </recommendedName>
</protein>
<dbReference type="Proteomes" id="UP000031575">
    <property type="component" value="Unassembled WGS sequence"/>
</dbReference>
<dbReference type="RefSeq" id="XP_040620861.1">
    <property type="nucleotide sequence ID" value="XM_040761491.1"/>
</dbReference>
<feature type="domain" description="N-acetyltransferase" evidence="1">
    <location>
        <begin position="70"/>
        <end position="217"/>
    </location>
</feature>
<dbReference type="InterPro" id="IPR000182">
    <property type="entry name" value="GNAT_dom"/>
</dbReference>
<dbReference type="PANTHER" id="PTHR42791">
    <property type="entry name" value="GNAT FAMILY ACETYLTRANSFERASE"/>
    <property type="match status" value="1"/>
</dbReference>
<dbReference type="Pfam" id="PF00583">
    <property type="entry name" value="Acetyltransf_1"/>
    <property type="match status" value="1"/>
</dbReference>
<dbReference type="HOGENOM" id="CLU_1195543_0_0_1"/>
<evidence type="ECO:0000313" key="2">
    <source>
        <dbReference type="EMBL" id="KIH92851.1"/>
    </source>
</evidence>
<dbReference type="Gene3D" id="3.40.630.30">
    <property type="match status" value="1"/>
</dbReference>
<dbReference type="VEuPathDB" id="FungiDB:SPBR_03188"/>
<evidence type="ECO:0000313" key="3">
    <source>
        <dbReference type="Proteomes" id="UP000031575"/>
    </source>
</evidence>
<proteinExistence type="predicted"/>
<gene>
    <name evidence="2" type="ORF">SPBR_03188</name>
</gene>
<dbReference type="EMBL" id="AWTV01000006">
    <property type="protein sequence ID" value="KIH92851.1"/>
    <property type="molecule type" value="Genomic_DNA"/>
</dbReference>
<dbReference type="GeneID" id="63676412"/>
<comment type="caution">
    <text evidence="2">The sequence shown here is derived from an EMBL/GenBank/DDBJ whole genome shotgun (WGS) entry which is preliminary data.</text>
</comment>